<accession>U5T765</accession>
<keyword evidence="6 7" id="KW-0472">Membrane</keyword>
<feature type="transmembrane region" description="Helical" evidence="7">
    <location>
        <begin position="212"/>
        <end position="238"/>
    </location>
</feature>
<dbReference type="STRING" id="1335757.SPICUR_05515"/>
<feature type="transmembrane region" description="Helical" evidence="7">
    <location>
        <begin position="43"/>
        <end position="65"/>
    </location>
</feature>
<dbReference type="eggNOG" id="COG4664">
    <property type="taxonomic scope" value="Bacteria"/>
</dbReference>
<name>U5T765_9GAMM</name>
<comment type="subunit">
    <text evidence="7">The complex comprises the extracytoplasmic solute receptor protein and the two transmembrane proteins.</text>
</comment>
<evidence type="ECO:0000313" key="9">
    <source>
        <dbReference type="EMBL" id="AGY92077.1"/>
    </source>
</evidence>
<dbReference type="PANTHER" id="PTHR33362:SF7">
    <property type="entry name" value="SLL1103 PROTEIN"/>
    <property type="match status" value="1"/>
</dbReference>
<keyword evidence="4 7" id="KW-0812">Transmembrane</keyword>
<proteinExistence type="inferred from homology"/>
<keyword evidence="3 7" id="KW-0997">Cell inner membrane</keyword>
<dbReference type="EMBL" id="CP005990">
    <property type="protein sequence ID" value="AGY92077.1"/>
    <property type="molecule type" value="Genomic_DNA"/>
</dbReference>
<dbReference type="PANTHER" id="PTHR33362">
    <property type="entry name" value="SIALIC ACID TRAP TRANSPORTER PERMEASE PROTEIN SIAT-RELATED"/>
    <property type="match status" value="1"/>
</dbReference>
<evidence type="ECO:0000256" key="7">
    <source>
        <dbReference type="RuleBase" id="RU369079"/>
    </source>
</evidence>
<keyword evidence="2" id="KW-1003">Cell membrane</keyword>
<comment type="similarity">
    <text evidence="7">Belongs to the TRAP transporter large permease family.</text>
</comment>
<comment type="function">
    <text evidence="7">Part of the tripartite ATP-independent periplasmic (TRAP) transport system.</text>
</comment>
<dbReference type="PATRIC" id="fig|1335757.3.peg.1075"/>
<evidence type="ECO:0000256" key="2">
    <source>
        <dbReference type="ARBA" id="ARBA00022475"/>
    </source>
</evidence>
<feature type="transmembrane region" description="Helical" evidence="7">
    <location>
        <begin position="340"/>
        <end position="362"/>
    </location>
</feature>
<comment type="subcellular location">
    <subcellularLocation>
        <location evidence="1 7">Cell inner membrane</location>
        <topology evidence="1 7">Multi-pass membrane protein</topology>
    </subcellularLocation>
</comment>
<dbReference type="InterPro" id="IPR010656">
    <property type="entry name" value="DctM"/>
</dbReference>
<feature type="transmembrane region" description="Helical" evidence="7">
    <location>
        <begin position="397"/>
        <end position="418"/>
    </location>
</feature>
<reference evidence="9 10" key="1">
    <citation type="journal article" date="2013" name="BMC Genomics">
        <title>Genomes of "Spiribacter", a streamlined, successful halophilic bacterium.</title>
        <authorList>
            <person name="Lopez-Perez M."/>
            <person name="Ghai R."/>
            <person name="Leon M.J."/>
            <person name="Rodriguez-Olmos A."/>
            <person name="Copa-Patino J.L."/>
            <person name="Soliveri J."/>
            <person name="Sanchez-Porro C."/>
            <person name="Ventosa A."/>
            <person name="Rodriguez-Valera F."/>
        </authorList>
    </citation>
    <scope>NUCLEOTIDE SEQUENCE [LARGE SCALE GENOMIC DNA]</scope>
    <source>
        <strain evidence="9 10">UAH-SP71</strain>
    </source>
</reference>
<dbReference type="NCBIfam" id="TIGR00786">
    <property type="entry name" value="dctM"/>
    <property type="match status" value="1"/>
</dbReference>
<evidence type="ECO:0000256" key="6">
    <source>
        <dbReference type="ARBA" id="ARBA00023136"/>
    </source>
</evidence>
<organism evidence="9 10">
    <name type="scientific">Spiribacter curvatus</name>
    <dbReference type="NCBI Taxonomy" id="1335757"/>
    <lineage>
        <taxon>Bacteria</taxon>
        <taxon>Pseudomonadati</taxon>
        <taxon>Pseudomonadota</taxon>
        <taxon>Gammaproteobacteria</taxon>
        <taxon>Chromatiales</taxon>
        <taxon>Ectothiorhodospiraceae</taxon>
        <taxon>Spiribacter</taxon>
    </lineage>
</organism>
<evidence type="ECO:0000256" key="4">
    <source>
        <dbReference type="ARBA" id="ARBA00022692"/>
    </source>
</evidence>
<evidence type="ECO:0000259" key="8">
    <source>
        <dbReference type="Pfam" id="PF06808"/>
    </source>
</evidence>
<feature type="transmembrane region" description="Helical" evidence="7">
    <location>
        <begin position="307"/>
        <end position="333"/>
    </location>
</feature>
<dbReference type="Proteomes" id="UP000017640">
    <property type="component" value="Chromosome"/>
</dbReference>
<dbReference type="Pfam" id="PF06808">
    <property type="entry name" value="DctM"/>
    <property type="match status" value="1"/>
</dbReference>
<feature type="transmembrane region" description="Helical" evidence="7">
    <location>
        <begin position="368"/>
        <end position="385"/>
    </location>
</feature>
<evidence type="ECO:0000256" key="3">
    <source>
        <dbReference type="ARBA" id="ARBA00022519"/>
    </source>
</evidence>
<dbReference type="HOGENOM" id="CLU_019824_4_0_6"/>
<feature type="transmembrane region" description="Helical" evidence="7">
    <location>
        <begin position="91"/>
        <end position="119"/>
    </location>
</feature>
<evidence type="ECO:0000313" key="10">
    <source>
        <dbReference type="Proteomes" id="UP000017640"/>
    </source>
</evidence>
<dbReference type="GO" id="GO:0022857">
    <property type="term" value="F:transmembrane transporter activity"/>
    <property type="evidence" value="ECO:0007669"/>
    <property type="project" value="UniProtKB-UniRule"/>
</dbReference>
<dbReference type="GO" id="GO:0005886">
    <property type="term" value="C:plasma membrane"/>
    <property type="evidence" value="ECO:0007669"/>
    <property type="project" value="UniProtKB-SubCell"/>
</dbReference>
<evidence type="ECO:0000256" key="5">
    <source>
        <dbReference type="ARBA" id="ARBA00022989"/>
    </source>
</evidence>
<feature type="transmembrane region" description="Helical" evidence="7">
    <location>
        <begin position="131"/>
        <end position="155"/>
    </location>
</feature>
<keyword evidence="7" id="KW-0813">Transport</keyword>
<dbReference type="InterPro" id="IPR004681">
    <property type="entry name" value="TRAP_DctM"/>
</dbReference>
<feature type="transmembrane region" description="Helical" evidence="7">
    <location>
        <begin position="6"/>
        <end position="31"/>
    </location>
</feature>
<dbReference type="AlphaFoldDB" id="U5T765"/>
<dbReference type="PIRSF" id="PIRSF006066">
    <property type="entry name" value="HI0050"/>
    <property type="match status" value="1"/>
</dbReference>
<gene>
    <name evidence="9" type="ORF">SPICUR_05515</name>
</gene>
<feature type="transmembrane region" description="Helical" evidence="7">
    <location>
        <begin position="274"/>
        <end position="295"/>
    </location>
</feature>
<dbReference type="KEGG" id="spiu:SPICUR_05515"/>
<evidence type="ECO:0000256" key="1">
    <source>
        <dbReference type="ARBA" id="ARBA00004429"/>
    </source>
</evidence>
<sequence length="431" mass="45257">MLAGFMGMILIGIPVGISLATSGLLFGFLGFGSTLFDLLPSRIYGVVTNYTLLAIPLFVFMGVMLEKSKIADALLETLGHAMGGLRGGMGIAIVLVGVLMGAATGIVGATVVTVGLLTLPVLMRRGYSRSVACGTICASGTLGQILPPSLVLILLSDILGESVGSLFAAALFPGLMLAAVYVIYLLVLGMVRPETVPPIPQSERDSLSGSDLLFRLVKSVAPTILLVFAVLGSIIGGVAAPTEAASMGAAGSIVIALVSRRLDRPIMAATLKGTVSISAMVFFILICAQPFALAFRGLGGEHLVEALFALLPGGLNAELLFMMLLLFILGFFLEWIEISYIALPMFLPIFQAAGVDMVWFGILVAMNLQASFLTPPFGWALFFLKGVSPPGITTRDIYIGVLPFIALQLIGLGLLFIFPQMATWLPAALGW</sequence>
<protein>
    <recommendedName>
        <fullName evidence="7">TRAP transporter large permease protein</fullName>
    </recommendedName>
</protein>
<keyword evidence="10" id="KW-1185">Reference proteome</keyword>
<keyword evidence="5 7" id="KW-1133">Transmembrane helix</keyword>
<feature type="transmembrane region" description="Helical" evidence="7">
    <location>
        <begin position="167"/>
        <end position="191"/>
    </location>
</feature>
<feature type="transmembrane region" description="Helical" evidence="7">
    <location>
        <begin position="244"/>
        <end position="262"/>
    </location>
</feature>
<feature type="domain" description="TRAP C4-dicarboxylate transport system permease DctM subunit" evidence="8">
    <location>
        <begin position="3"/>
        <end position="421"/>
    </location>
</feature>